<keyword evidence="1" id="KW-0812">Transmembrane</keyword>
<accession>A0A6J4SG82</accession>
<keyword evidence="1" id="KW-0472">Membrane</keyword>
<dbReference type="InterPro" id="IPR058117">
    <property type="entry name" value="BV97_02767-like"/>
</dbReference>
<dbReference type="NCBIfam" id="NF006749">
    <property type="entry name" value="PRK09272.1-2"/>
    <property type="match status" value="1"/>
</dbReference>
<evidence type="ECO:0000256" key="1">
    <source>
        <dbReference type="SAM" id="Phobius"/>
    </source>
</evidence>
<dbReference type="AlphaFoldDB" id="A0A6J4SG82"/>
<reference evidence="2" key="1">
    <citation type="submission" date="2020-02" db="EMBL/GenBank/DDBJ databases">
        <authorList>
            <person name="Meier V. D."/>
        </authorList>
    </citation>
    <scope>NUCLEOTIDE SEQUENCE</scope>
    <source>
        <strain evidence="2">AVDCRST_MAG09</strain>
    </source>
</reference>
<feature type="transmembrane region" description="Helical" evidence="1">
    <location>
        <begin position="28"/>
        <end position="47"/>
    </location>
</feature>
<dbReference type="RefSeq" id="WP_294171561.1">
    <property type="nucleotide sequence ID" value="NZ_CADCVZ010000003.1"/>
</dbReference>
<proteinExistence type="predicted"/>
<gene>
    <name evidence="2" type="ORF">AVDCRST_MAG09-23</name>
</gene>
<organism evidence="2">
    <name type="scientific">uncultured Sphingomonas sp</name>
    <dbReference type="NCBI Taxonomy" id="158754"/>
    <lineage>
        <taxon>Bacteria</taxon>
        <taxon>Pseudomonadati</taxon>
        <taxon>Pseudomonadota</taxon>
        <taxon>Alphaproteobacteria</taxon>
        <taxon>Sphingomonadales</taxon>
        <taxon>Sphingomonadaceae</taxon>
        <taxon>Sphingomonas</taxon>
        <taxon>environmental samples</taxon>
    </lineage>
</organism>
<evidence type="ECO:0000313" key="2">
    <source>
        <dbReference type="EMBL" id="CAA9490921.1"/>
    </source>
</evidence>
<evidence type="ECO:0008006" key="3">
    <source>
        <dbReference type="Google" id="ProtNLM"/>
    </source>
</evidence>
<keyword evidence="1" id="KW-1133">Transmembrane helix</keyword>
<name>A0A6J4SG82_9SPHN</name>
<dbReference type="EMBL" id="CADCVZ010000003">
    <property type="protein sequence ID" value="CAA9490921.1"/>
    <property type="molecule type" value="Genomic_DNA"/>
</dbReference>
<feature type="transmembrane region" description="Helical" evidence="1">
    <location>
        <begin position="87"/>
        <end position="109"/>
    </location>
</feature>
<feature type="transmembrane region" description="Helical" evidence="1">
    <location>
        <begin position="59"/>
        <end position="81"/>
    </location>
</feature>
<protein>
    <recommendedName>
        <fullName evidence="3">DUF3147 family protein</fullName>
    </recommendedName>
</protein>
<sequence length="116" mass="12769">MLYFILKAGISGLLVALISEVARRAPGWGGLLASLPLTSLLAMMWLWRDTGDEQRVAELATGTFWFFLPSVPLFLVLPLLLKHGLGFWLAMALLVAGTLLLYSLAFWLAPRAGIRL</sequence>